<dbReference type="RefSeq" id="WP_111398381.1">
    <property type="nucleotide sequence ID" value="NZ_QKYU01000011.1"/>
</dbReference>
<keyword evidence="1 6" id="KW-0597">Phosphoprotein</keyword>
<keyword evidence="5" id="KW-0804">Transcription</keyword>
<dbReference type="Gene3D" id="3.40.50.2300">
    <property type="match status" value="1"/>
</dbReference>
<dbReference type="PANTHER" id="PTHR48111">
    <property type="entry name" value="REGULATOR OF RPOS"/>
    <property type="match status" value="1"/>
</dbReference>
<evidence type="ECO:0000313" key="10">
    <source>
        <dbReference type="EMBL" id="PZW45731.1"/>
    </source>
</evidence>
<evidence type="ECO:0000256" key="1">
    <source>
        <dbReference type="ARBA" id="ARBA00022553"/>
    </source>
</evidence>
<accession>A0A2W7IGP6</accession>
<dbReference type="CDD" id="cd00383">
    <property type="entry name" value="trans_reg_C"/>
    <property type="match status" value="1"/>
</dbReference>
<dbReference type="PROSITE" id="PS50110">
    <property type="entry name" value="RESPONSE_REGULATORY"/>
    <property type="match status" value="1"/>
</dbReference>
<dbReference type="PROSITE" id="PS51755">
    <property type="entry name" value="OMPR_PHOB"/>
    <property type="match status" value="1"/>
</dbReference>
<dbReference type="AlphaFoldDB" id="A0A2W7IGP6"/>
<dbReference type="InterPro" id="IPR039420">
    <property type="entry name" value="WalR-like"/>
</dbReference>
<dbReference type="Gene3D" id="6.10.250.690">
    <property type="match status" value="1"/>
</dbReference>
<dbReference type="GO" id="GO:0032993">
    <property type="term" value="C:protein-DNA complex"/>
    <property type="evidence" value="ECO:0007669"/>
    <property type="project" value="TreeGrafter"/>
</dbReference>
<dbReference type="GO" id="GO:0000156">
    <property type="term" value="F:phosphorelay response regulator activity"/>
    <property type="evidence" value="ECO:0007669"/>
    <property type="project" value="TreeGrafter"/>
</dbReference>
<dbReference type="PANTHER" id="PTHR48111:SF4">
    <property type="entry name" value="DNA-BINDING DUAL TRANSCRIPTIONAL REGULATOR OMPR"/>
    <property type="match status" value="1"/>
</dbReference>
<evidence type="ECO:0000256" key="4">
    <source>
        <dbReference type="ARBA" id="ARBA00023125"/>
    </source>
</evidence>
<dbReference type="InterPro" id="IPR001789">
    <property type="entry name" value="Sig_transdc_resp-reg_receiver"/>
</dbReference>
<evidence type="ECO:0000256" key="2">
    <source>
        <dbReference type="ARBA" id="ARBA00023012"/>
    </source>
</evidence>
<keyword evidence="4 7" id="KW-0238">DNA-binding</keyword>
<reference evidence="10 11" key="1">
    <citation type="submission" date="2018-06" db="EMBL/GenBank/DDBJ databases">
        <title>Genomic Encyclopedia of Archaeal and Bacterial Type Strains, Phase II (KMG-II): from individual species to whole genera.</title>
        <authorList>
            <person name="Goeker M."/>
        </authorList>
    </citation>
    <scope>NUCLEOTIDE SEQUENCE [LARGE SCALE GENOMIC DNA]</scope>
    <source>
        <strain evidence="10 11">DSM 24525</strain>
    </source>
</reference>
<keyword evidence="11" id="KW-1185">Reference proteome</keyword>
<keyword evidence="3" id="KW-0805">Transcription regulation</keyword>
<keyword evidence="2" id="KW-0902">Two-component regulatory system</keyword>
<protein>
    <submittedName>
        <fullName evidence="10">Two-component system phosphate regulon response regulator OmpR</fullName>
    </submittedName>
</protein>
<dbReference type="SUPFAM" id="SSF52172">
    <property type="entry name" value="CheY-like"/>
    <property type="match status" value="1"/>
</dbReference>
<proteinExistence type="predicted"/>
<feature type="domain" description="OmpR/PhoB-type" evidence="9">
    <location>
        <begin position="135"/>
        <end position="232"/>
    </location>
</feature>
<dbReference type="GO" id="GO:0006355">
    <property type="term" value="P:regulation of DNA-templated transcription"/>
    <property type="evidence" value="ECO:0007669"/>
    <property type="project" value="InterPro"/>
</dbReference>
<dbReference type="Proteomes" id="UP000249688">
    <property type="component" value="Unassembled WGS sequence"/>
</dbReference>
<evidence type="ECO:0000256" key="6">
    <source>
        <dbReference type="PROSITE-ProRule" id="PRU00169"/>
    </source>
</evidence>
<dbReference type="SMART" id="SM00448">
    <property type="entry name" value="REC"/>
    <property type="match status" value="1"/>
</dbReference>
<comment type="caution">
    <text evidence="10">The sequence shown here is derived from an EMBL/GenBank/DDBJ whole genome shotgun (WGS) entry which is preliminary data.</text>
</comment>
<evidence type="ECO:0000259" key="8">
    <source>
        <dbReference type="PROSITE" id="PS50110"/>
    </source>
</evidence>
<evidence type="ECO:0000256" key="3">
    <source>
        <dbReference type="ARBA" id="ARBA00023015"/>
    </source>
</evidence>
<organism evidence="10 11">
    <name type="scientific">Humitalea rosea</name>
    <dbReference type="NCBI Taxonomy" id="990373"/>
    <lineage>
        <taxon>Bacteria</taxon>
        <taxon>Pseudomonadati</taxon>
        <taxon>Pseudomonadota</taxon>
        <taxon>Alphaproteobacteria</taxon>
        <taxon>Acetobacterales</taxon>
        <taxon>Roseomonadaceae</taxon>
        <taxon>Humitalea</taxon>
    </lineage>
</organism>
<dbReference type="FunFam" id="3.40.50.2300:FF:000001">
    <property type="entry name" value="DNA-binding response regulator PhoB"/>
    <property type="match status" value="1"/>
</dbReference>
<evidence type="ECO:0000256" key="7">
    <source>
        <dbReference type="PROSITE-ProRule" id="PRU01091"/>
    </source>
</evidence>
<dbReference type="Pfam" id="PF00486">
    <property type="entry name" value="Trans_reg_C"/>
    <property type="match status" value="1"/>
</dbReference>
<dbReference type="InterPro" id="IPR011006">
    <property type="entry name" value="CheY-like_superfamily"/>
</dbReference>
<evidence type="ECO:0000259" key="9">
    <source>
        <dbReference type="PROSITE" id="PS51755"/>
    </source>
</evidence>
<feature type="domain" description="Response regulatory" evidence="8">
    <location>
        <begin position="7"/>
        <end position="121"/>
    </location>
</feature>
<gene>
    <name evidence="10" type="ORF">C8P66_111147</name>
</gene>
<dbReference type="GO" id="GO:0000976">
    <property type="term" value="F:transcription cis-regulatory region binding"/>
    <property type="evidence" value="ECO:0007669"/>
    <property type="project" value="TreeGrafter"/>
</dbReference>
<dbReference type="InterPro" id="IPR036388">
    <property type="entry name" value="WH-like_DNA-bd_sf"/>
</dbReference>
<evidence type="ECO:0000256" key="5">
    <source>
        <dbReference type="ARBA" id="ARBA00023163"/>
    </source>
</evidence>
<dbReference type="InterPro" id="IPR016032">
    <property type="entry name" value="Sig_transdc_resp-reg_C-effctor"/>
</dbReference>
<feature type="modified residue" description="4-aspartylphosphate" evidence="6">
    <location>
        <position position="56"/>
    </location>
</feature>
<dbReference type="OrthoDB" id="9784252at2"/>
<dbReference type="GO" id="GO:0005829">
    <property type="term" value="C:cytosol"/>
    <property type="evidence" value="ECO:0007669"/>
    <property type="project" value="TreeGrafter"/>
</dbReference>
<dbReference type="Pfam" id="PF00072">
    <property type="entry name" value="Response_reg"/>
    <property type="match status" value="1"/>
</dbReference>
<dbReference type="SUPFAM" id="SSF46894">
    <property type="entry name" value="C-terminal effector domain of the bipartite response regulators"/>
    <property type="match status" value="1"/>
</dbReference>
<dbReference type="EMBL" id="QKYU01000011">
    <property type="protein sequence ID" value="PZW45731.1"/>
    <property type="molecule type" value="Genomic_DNA"/>
</dbReference>
<sequence length="234" mass="25476">MTADQPHLLVVDDDARLRALLQRYLAEQGFRVTAAPDAGSARAALASVAFDLIVLDVMMPGESGLELTESLRRDGQDVPILMLTAAGAPDDRIAGFEHGADDYLAKPFDPRELALRIRTILRRAAPALPQSALAAPPVQLGAHWFDSERGELRNAEGSVRLTGGEAALLAALARRAGDVLSREEIAIALSMPDAGERAIDVQVTRLRRKIEPDPREPRFLQTIRHRGYVLRPGQ</sequence>
<evidence type="ECO:0000313" key="11">
    <source>
        <dbReference type="Proteomes" id="UP000249688"/>
    </source>
</evidence>
<dbReference type="Gene3D" id="1.10.10.10">
    <property type="entry name" value="Winged helix-like DNA-binding domain superfamily/Winged helix DNA-binding domain"/>
    <property type="match status" value="1"/>
</dbReference>
<dbReference type="InterPro" id="IPR001867">
    <property type="entry name" value="OmpR/PhoB-type_DNA-bd"/>
</dbReference>
<dbReference type="SMART" id="SM00862">
    <property type="entry name" value="Trans_reg_C"/>
    <property type="match status" value="1"/>
</dbReference>
<feature type="DNA-binding region" description="OmpR/PhoB-type" evidence="7">
    <location>
        <begin position="135"/>
        <end position="232"/>
    </location>
</feature>
<name>A0A2W7IGP6_9PROT</name>